<feature type="domain" description="OmpR/PhoB-type" evidence="5">
    <location>
        <begin position="131"/>
        <end position="230"/>
    </location>
</feature>
<feature type="modified residue" description="4-aspartylphosphate" evidence="2">
    <location>
        <position position="56"/>
    </location>
</feature>
<dbReference type="Pfam" id="PF00486">
    <property type="entry name" value="Trans_reg_C"/>
    <property type="match status" value="1"/>
</dbReference>
<proteinExistence type="predicted"/>
<evidence type="ECO:0000256" key="3">
    <source>
        <dbReference type="PROSITE-ProRule" id="PRU01091"/>
    </source>
</evidence>
<reference evidence="6 7" key="1">
    <citation type="submission" date="2017-11" db="EMBL/GenBank/DDBJ databases">
        <title>Draft Genome Sequence of Methylobacter psychrotolerans Sph1T, an Obligate Methanotroph from Low-Temperature Environments.</title>
        <authorList>
            <person name="Oshkin I.Y."/>
            <person name="Miroshnikov K."/>
            <person name="Belova S.E."/>
            <person name="Korzhenkov A."/>
            <person name="Toshchakov S.V."/>
            <person name="Dedysh S.N."/>
        </authorList>
    </citation>
    <scope>NUCLEOTIDE SEQUENCE [LARGE SCALE GENOMIC DNA]</scope>
    <source>
        <strain evidence="6 7">Sph1</strain>
    </source>
</reference>
<dbReference type="AlphaFoldDB" id="A0A2S5CHW6"/>
<dbReference type="EMBL" id="PGFZ01000011">
    <property type="protein sequence ID" value="POZ50410.1"/>
    <property type="molecule type" value="Genomic_DNA"/>
</dbReference>
<organism evidence="6 7">
    <name type="scientific">Methylovulum psychrotolerans</name>
    <dbReference type="NCBI Taxonomy" id="1704499"/>
    <lineage>
        <taxon>Bacteria</taxon>
        <taxon>Pseudomonadati</taxon>
        <taxon>Pseudomonadota</taxon>
        <taxon>Gammaproteobacteria</taxon>
        <taxon>Methylococcales</taxon>
        <taxon>Methylococcaceae</taxon>
        <taxon>Methylovulum</taxon>
    </lineage>
</organism>
<dbReference type="GO" id="GO:0000976">
    <property type="term" value="F:transcription cis-regulatory region binding"/>
    <property type="evidence" value="ECO:0007669"/>
    <property type="project" value="TreeGrafter"/>
</dbReference>
<dbReference type="PROSITE" id="PS51755">
    <property type="entry name" value="OMPR_PHOB"/>
    <property type="match status" value="1"/>
</dbReference>
<dbReference type="GO" id="GO:0000156">
    <property type="term" value="F:phosphorelay response regulator activity"/>
    <property type="evidence" value="ECO:0007669"/>
    <property type="project" value="TreeGrafter"/>
</dbReference>
<dbReference type="InterPro" id="IPR039420">
    <property type="entry name" value="WalR-like"/>
</dbReference>
<dbReference type="SMART" id="SM00862">
    <property type="entry name" value="Trans_reg_C"/>
    <property type="match status" value="1"/>
</dbReference>
<dbReference type="FunFam" id="1.10.10.10:FF:000210">
    <property type="entry name" value="Winged-helix transcriptional response regulator KdpE"/>
    <property type="match status" value="1"/>
</dbReference>
<accession>A0A2S5CHW6</accession>
<dbReference type="InterPro" id="IPR036388">
    <property type="entry name" value="WH-like_DNA-bd_sf"/>
</dbReference>
<dbReference type="CDD" id="cd00383">
    <property type="entry name" value="trans_reg_C"/>
    <property type="match status" value="1"/>
</dbReference>
<sequence length="234" mass="26206">MTEQTPLLLLIEDDPPFRSLLATTLEGQGYRVLATDTGREGLLAVRNRSPALLLLDLGLPDMDGQDVICRLRKSSELPVIVLSARHQESDVTQALDNGADDYLTKPFSNAELMARINALLRRVAKLPGGVQEVFQVGGLKVELTKRRVFTDGCEVHLTPLEFSLLSVLVRHAGFVVTHRHLLEKVWGASYVEHSHYLRIYMGQLRHKLEADPARPRYLLTEAGIGYRLFTDDTP</sequence>
<dbReference type="PROSITE" id="PS50110">
    <property type="entry name" value="RESPONSE_REGULATORY"/>
    <property type="match status" value="1"/>
</dbReference>
<dbReference type="Pfam" id="PF00072">
    <property type="entry name" value="Response_reg"/>
    <property type="match status" value="1"/>
</dbReference>
<dbReference type="Gene3D" id="3.40.50.2300">
    <property type="match status" value="1"/>
</dbReference>
<evidence type="ECO:0000313" key="6">
    <source>
        <dbReference type="EMBL" id="POZ50410.1"/>
    </source>
</evidence>
<evidence type="ECO:0000256" key="2">
    <source>
        <dbReference type="PROSITE-ProRule" id="PRU00169"/>
    </source>
</evidence>
<gene>
    <name evidence="6" type="ORF">AADEFJLK_03823</name>
</gene>
<keyword evidence="2" id="KW-0597">Phosphoprotein</keyword>
<feature type="DNA-binding region" description="OmpR/PhoB-type" evidence="3">
    <location>
        <begin position="131"/>
        <end position="230"/>
    </location>
</feature>
<name>A0A2S5CHW6_9GAMM</name>
<feature type="domain" description="Response regulatory" evidence="4">
    <location>
        <begin position="7"/>
        <end position="120"/>
    </location>
</feature>
<dbReference type="PANTHER" id="PTHR48111">
    <property type="entry name" value="REGULATOR OF RPOS"/>
    <property type="match status" value="1"/>
</dbReference>
<evidence type="ECO:0000256" key="1">
    <source>
        <dbReference type="ARBA" id="ARBA00023125"/>
    </source>
</evidence>
<dbReference type="SMART" id="SM00448">
    <property type="entry name" value="REC"/>
    <property type="match status" value="1"/>
</dbReference>
<comment type="caution">
    <text evidence="6">The sequence shown here is derived from an EMBL/GenBank/DDBJ whole genome shotgun (WGS) entry which is preliminary data.</text>
</comment>
<dbReference type="InterPro" id="IPR001789">
    <property type="entry name" value="Sig_transdc_resp-reg_receiver"/>
</dbReference>
<dbReference type="Gene3D" id="6.10.250.690">
    <property type="match status" value="1"/>
</dbReference>
<dbReference type="RefSeq" id="WP_103975395.1">
    <property type="nucleotide sequence ID" value="NZ_PGFZ01000011.1"/>
</dbReference>
<evidence type="ECO:0000259" key="5">
    <source>
        <dbReference type="PROSITE" id="PS51755"/>
    </source>
</evidence>
<protein>
    <submittedName>
        <fullName evidence="6">DNA-binding response regulator</fullName>
    </submittedName>
</protein>
<dbReference type="PANTHER" id="PTHR48111:SF50">
    <property type="entry name" value="KDP OPERON TRANSCRIPTIONAL REGULATORY PROTEIN KDPE"/>
    <property type="match status" value="1"/>
</dbReference>
<dbReference type="InterPro" id="IPR001867">
    <property type="entry name" value="OmpR/PhoB-type_DNA-bd"/>
</dbReference>
<dbReference type="GO" id="GO:0005829">
    <property type="term" value="C:cytosol"/>
    <property type="evidence" value="ECO:0007669"/>
    <property type="project" value="TreeGrafter"/>
</dbReference>
<dbReference type="GO" id="GO:0032993">
    <property type="term" value="C:protein-DNA complex"/>
    <property type="evidence" value="ECO:0007669"/>
    <property type="project" value="TreeGrafter"/>
</dbReference>
<dbReference type="Proteomes" id="UP000237423">
    <property type="component" value="Unassembled WGS sequence"/>
</dbReference>
<dbReference type="Gene3D" id="1.10.10.10">
    <property type="entry name" value="Winged helix-like DNA-binding domain superfamily/Winged helix DNA-binding domain"/>
    <property type="match status" value="1"/>
</dbReference>
<dbReference type="GO" id="GO:0006355">
    <property type="term" value="P:regulation of DNA-templated transcription"/>
    <property type="evidence" value="ECO:0007669"/>
    <property type="project" value="InterPro"/>
</dbReference>
<evidence type="ECO:0000313" key="7">
    <source>
        <dbReference type="Proteomes" id="UP000237423"/>
    </source>
</evidence>
<keyword evidence="1 3" id="KW-0238">DNA-binding</keyword>
<dbReference type="SUPFAM" id="SSF52172">
    <property type="entry name" value="CheY-like"/>
    <property type="match status" value="1"/>
</dbReference>
<dbReference type="InterPro" id="IPR011006">
    <property type="entry name" value="CheY-like_superfamily"/>
</dbReference>
<evidence type="ECO:0000259" key="4">
    <source>
        <dbReference type="PROSITE" id="PS50110"/>
    </source>
</evidence>